<evidence type="ECO:0000313" key="1">
    <source>
        <dbReference type="EMBL" id="MBS3648735.1"/>
    </source>
</evidence>
<name>A0A942E176_9HYPH</name>
<reference evidence="1" key="1">
    <citation type="submission" date="2021-04" db="EMBL/GenBank/DDBJ databases">
        <title>Pseudaminobacter soli sp. nov., isolated from paddy soil contaminated by heavy metals.</title>
        <authorList>
            <person name="Zhang K."/>
        </authorList>
    </citation>
    <scope>NUCLEOTIDE SEQUENCE</scope>
    <source>
        <strain evidence="1">19-2017</strain>
    </source>
</reference>
<sequence>MQMAKYEVKLVPNNEPNADGVWKTVDLPFQPKCGLVIGDHHVVKYHVYQPATMSGDRGWWM</sequence>
<keyword evidence="2" id="KW-1185">Reference proteome</keyword>
<dbReference type="EMBL" id="JAGWCR010000004">
    <property type="protein sequence ID" value="MBS3648735.1"/>
    <property type="molecule type" value="Genomic_DNA"/>
</dbReference>
<dbReference type="Proteomes" id="UP000680348">
    <property type="component" value="Unassembled WGS sequence"/>
</dbReference>
<dbReference type="AlphaFoldDB" id="A0A942E176"/>
<gene>
    <name evidence="1" type="ORF">KEU06_08845</name>
</gene>
<accession>A0A942E176</accession>
<comment type="caution">
    <text evidence="1">The sequence shown here is derived from an EMBL/GenBank/DDBJ whole genome shotgun (WGS) entry which is preliminary data.</text>
</comment>
<protein>
    <submittedName>
        <fullName evidence="1">Uncharacterized protein</fullName>
    </submittedName>
</protein>
<evidence type="ECO:0000313" key="2">
    <source>
        <dbReference type="Proteomes" id="UP000680348"/>
    </source>
</evidence>
<proteinExistence type="predicted"/>
<organism evidence="1 2">
    <name type="scientific">Pseudaminobacter soli</name>
    <name type="common">ex Zhang et al. 2022</name>
    <dbReference type="NCBI Taxonomy" id="2831468"/>
    <lineage>
        <taxon>Bacteria</taxon>
        <taxon>Pseudomonadati</taxon>
        <taxon>Pseudomonadota</taxon>
        <taxon>Alphaproteobacteria</taxon>
        <taxon>Hyphomicrobiales</taxon>
        <taxon>Phyllobacteriaceae</taxon>
        <taxon>Pseudaminobacter</taxon>
    </lineage>
</organism>